<dbReference type="PROSITE" id="PS51379">
    <property type="entry name" value="4FE4S_FER_2"/>
    <property type="match status" value="2"/>
</dbReference>
<evidence type="ECO:0000256" key="4">
    <source>
        <dbReference type="ARBA" id="ARBA00023014"/>
    </source>
</evidence>
<keyword evidence="1" id="KW-0004">4Fe-4S</keyword>
<protein>
    <recommendedName>
        <fullName evidence="6">4Fe-4S ferredoxin-type domain-containing protein</fullName>
    </recommendedName>
</protein>
<dbReference type="EMBL" id="PGCK01000006">
    <property type="protein sequence ID" value="MCD1295047.1"/>
    <property type="molecule type" value="Genomic_DNA"/>
</dbReference>
<dbReference type="GO" id="GO:0046872">
    <property type="term" value="F:metal ion binding"/>
    <property type="evidence" value="ECO:0007669"/>
    <property type="project" value="UniProtKB-KW"/>
</dbReference>
<name>A0AAP2W697_9EURY</name>
<dbReference type="GO" id="GO:0016491">
    <property type="term" value="F:oxidoreductase activity"/>
    <property type="evidence" value="ECO:0007669"/>
    <property type="project" value="UniProtKB-ARBA"/>
</dbReference>
<evidence type="ECO:0000313" key="7">
    <source>
        <dbReference type="EMBL" id="MCD1295047.1"/>
    </source>
</evidence>
<dbReference type="PANTHER" id="PTHR24960:SF79">
    <property type="entry name" value="PHOTOSYSTEM I IRON-SULFUR CENTER"/>
    <property type="match status" value="1"/>
</dbReference>
<evidence type="ECO:0000256" key="1">
    <source>
        <dbReference type="ARBA" id="ARBA00022485"/>
    </source>
</evidence>
<keyword evidence="2" id="KW-0479">Metal-binding</keyword>
<feature type="transmembrane region" description="Helical" evidence="5">
    <location>
        <begin position="178"/>
        <end position="196"/>
    </location>
</feature>
<evidence type="ECO:0000256" key="3">
    <source>
        <dbReference type="ARBA" id="ARBA00023004"/>
    </source>
</evidence>
<dbReference type="Gene3D" id="3.30.70.20">
    <property type="match status" value="1"/>
</dbReference>
<keyword evidence="3" id="KW-0408">Iron</keyword>
<keyword evidence="4" id="KW-0411">Iron-sulfur</keyword>
<keyword evidence="8" id="KW-1185">Reference proteome</keyword>
<feature type="transmembrane region" description="Helical" evidence="5">
    <location>
        <begin position="262"/>
        <end position="280"/>
    </location>
</feature>
<feature type="transmembrane region" description="Helical" evidence="5">
    <location>
        <begin position="292"/>
        <end position="312"/>
    </location>
</feature>
<keyword evidence="5" id="KW-0472">Membrane</keyword>
<proteinExistence type="predicted"/>
<evidence type="ECO:0000259" key="6">
    <source>
        <dbReference type="PROSITE" id="PS51379"/>
    </source>
</evidence>
<dbReference type="Proteomes" id="UP001320159">
    <property type="component" value="Unassembled WGS sequence"/>
</dbReference>
<accession>A0AAP2W697</accession>
<dbReference type="SUPFAM" id="SSF52218">
    <property type="entry name" value="Flavoproteins"/>
    <property type="match status" value="1"/>
</dbReference>
<dbReference type="PROSITE" id="PS00198">
    <property type="entry name" value="4FE4S_FER_1"/>
    <property type="match status" value="2"/>
</dbReference>
<gene>
    <name evidence="7" type="ORF">CUJ83_08560</name>
</gene>
<feature type="domain" description="4Fe-4S ferredoxin-type" evidence="6">
    <location>
        <begin position="233"/>
        <end position="260"/>
    </location>
</feature>
<dbReference type="InterPro" id="IPR017896">
    <property type="entry name" value="4Fe4S_Fe-S-bd"/>
</dbReference>
<dbReference type="InterPro" id="IPR050157">
    <property type="entry name" value="PSI_iron-sulfur_center"/>
</dbReference>
<evidence type="ECO:0000313" key="8">
    <source>
        <dbReference type="Proteomes" id="UP001320159"/>
    </source>
</evidence>
<evidence type="ECO:0000256" key="5">
    <source>
        <dbReference type="SAM" id="Phobius"/>
    </source>
</evidence>
<dbReference type="Gene3D" id="3.40.50.360">
    <property type="match status" value="1"/>
</dbReference>
<comment type="caution">
    <text evidence="7">The sequence shown here is derived from an EMBL/GenBank/DDBJ whole genome shotgun (WGS) entry which is preliminary data.</text>
</comment>
<keyword evidence="5" id="KW-0812">Transmembrane</keyword>
<dbReference type="PANTHER" id="PTHR24960">
    <property type="entry name" value="PHOTOSYSTEM I IRON-SULFUR CENTER-RELATED"/>
    <property type="match status" value="1"/>
</dbReference>
<dbReference type="NCBIfam" id="NF038196">
    <property type="entry name" value="ferrodoxin_EFR1"/>
    <property type="match status" value="1"/>
</dbReference>
<dbReference type="GO" id="GO:0051539">
    <property type="term" value="F:4 iron, 4 sulfur cluster binding"/>
    <property type="evidence" value="ECO:0007669"/>
    <property type="project" value="UniProtKB-KW"/>
</dbReference>
<evidence type="ECO:0000256" key="2">
    <source>
        <dbReference type="ARBA" id="ARBA00022723"/>
    </source>
</evidence>
<dbReference type="InterPro" id="IPR047964">
    <property type="entry name" value="EFR1-like"/>
</dbReference>
<dbReference type="AlphaFoldDB" id="A0AAP2W697"/>
<feature type="domain" description="4Fe-4S ferredoxin-type" evidence="6">
    <location>
        <begin position="203"/>
        <end position="232"/>
    </location>
</feature>
<dbReference type="SUPFAM" id="SSF54862">
    <property type="entry name" value="4Fe-4S ferredoxins"/>
    <property type="match status" value="1"/>
</dbReference>
<reference evidence="7 8" key="1">
    <citation type="submission" date="2017-11" db="EMBL/GenBank/DDBJ databases">
        <title>Isolation and Characterization of Family Methanocellaceae Species from Potential Methane Hydrate Area Offshore Southwestern Taiwan.</title>
        <authorList>
            <person name="Zhang W.-L."/>
            <person name="Chen W.-C."/>
            <person name="Lai M.-C."/>
            <person name="Chen S.-C."/>
        </authorList>
    </citation>
    <scope>NUCLEOTIDE SEQUENCE [LARGE SCALE GENOMIC DNA]</scope>
    <source>
        <strain evidence="7 8">CWC-04</strain>
    </source>
</reference>
<dbReference type="Pfam" id="PF14697">
    <property type="entry name" value="Fer4_21"/>
    <property type="match status" value="1"/>
</dbReference>
<keyword evidence="5" id="KW-1133">Transmembrane helix</keyword>
<dbReference type="InterPro" id="IPR017900">
    <property type="entry name" value="4Fe4S_Fe_S_CS"/>
</dbReference>
<dbReference type="InterPro" id="IPR029039">
    <property type="entry name" value="Flavoprotein-like_sf"/>
</dbReference>
<organism evidence="7 8">
    <name type="scientific">Methanooceanicella nereidis</name>
    <dbReference type="NCBI Taxonomy" id="2052831"/>
    <lineage>
        <taxon>Archaea</taxon>
        <taxon>Methanobacteriati</taxon>
        <taxon>Methanobacteriota</taxon>
        <taxon>Stenosarchaea group</taxon>
        <taxon>Methanomicrobia</taxon>
        <taxon>Methanocellales</taxon>
        <taxon>Methanocellaceae</taxon>
        <taxon>Methanooceanicella</taxon>
    </lineage>
</organism>
<sequence length="357" mass="39972">MLVILMPSAMIHYFSGTGNTYHTVSLIRKKLEDSGYTVAVNRVECGTMPPENKYDLHVFAFPVYAADVPDVMIKYLHRLPPGNGSKAAVLSVYGKIFQDHRFPGDQGDPGSSYDHARSIISRKGYDVLLTGGVGYPHSITQFIPPPDEAEELAIKASSDEKVKMFADRIVAGDRDVKSPGLIVALLSYPFGFLYGLMGRRGLGKMFVADSKCISCGKCEKACPSKTITLINKKPSWNWDCQGCQRCINICPVKAIQTSIMRLAIMWLGIPALLMAYWIAGPLAGHYYLKPDWLPGIMYDVFLFMLGWTVLLYPADKLILALEFVPGIRKIMELSFTRKYRRYLDSEFKPLNGCEKRL</sequence>